<keyword evidence="7" id="KW-0012">Acyltransferase</keyword>
<dbReference type="FunFam" id="1.10.1200.10:FF:000007">
    <property type="entry name" value="Probable polyketide synthase pks17"/>
    <property type="match status" value="1"/>
</dbReference>
<dbReference type="InterPro" id="IPR020841">
    <property type="entry name" value="PKS_Beta-ketoAc_synthase_dom"/>
</dbReference>
<dbReference type="OrthoDB" id="5476359at2"/>
<keyword evidence="2" id="KW-0596">Phosphopantetheine</keyword>
<reference evidence="12" key="1">
    <citation type="submission" date="2016-06" db="EMBL/GenBank/DDBJ databases">
        <authorList>
            <person name="Varghese N."/>
            <person name="Submissions Spin"/>
        </authorList>
    </citation>
    <scope>NUCLEOTIDE SEQUENCE [LARGE SCALE GENOMIC DNA]</scope>
    <source>
        <strain evidence="12">DSM 45647</strain>
    </source>
</reference>
<evidence type="ECO:0000313" key="12">
    <source>
        <dbReference type="Proteomes" id="UP000199360"/>
    </source>
</evidence>
<dbReference type="SMART" id="SM01294">
    <property type="entry name" value="PKS_PP_betabranch"/>
    <property type="match status" value="1"/>
</dbReference>
<dbReference type="CDD" id="cd08952">
    <property type="entry name" value="KR_1_SDR_x"/>
    <property type="match status" value="2"/>
</dbReference>
<dbReference type="Gene3D" id="3.40.366.10">
    <property type="entry name" value="Malonyl-Coenzyme A Acyl Carrier Protein, domain 2"/>
    <property type="match status" value="2"/>
</dbReference>
<feature type="domain" description="Carrier" evidence="9">
    <location>
        <begin position="1481"/>
        <end position="1556"/>
    </location>
</feature>
<keyword evidence="5" id="KW-0045">Antibiotic biosynthesis</keyword>
<dbReference type="InterPro" id="IPR016036">
    <property type="entry name" value="Malonyl_transacylase_ACP-bd"/>
</dbReference>
<keyword evidence="4 11" id="KW-0808">Transferase</keyword>
<dbReference type="SUPFAM" id="SSF53901">
    <property type="entry name" value="Thiolase-like"/>
    <property type="match status" value="2"/>
</dbReference>
<dbReference type="InterPro" id="IPR032821">
    <property type="entry name" value="PKS_assoc"/>
</dbReference>
<dbReference type="SUPFAM" id="SSF51735">
    <property type="entry name" value="NAD(P)-binding Rossmann-fold domains"/>
    <property type="match status" value="4"/>
</dbReference>
<evidence type="ECO:0000259" key="9">
    <source>
        <dbReference type="PROSITE" id="PS50075"/>
    </source>
</evidence>
<dbReference type="InterPro" id="IPR001227">
    <property type="entry name" value="Ac_transferase_dom_sf"/>
</dbReference>
<dbReference type="InterPro" id="IPR001031">
    <property type="entry name" value="Thioesterase"/>
</dbReference>
<dbReference type="GO" id="GO:0006633">
    <property type="term" value="P:fatty acid biosynthetic process"/>
    <property type="evidence" value="ECO:0007669"/>
    <property type="project" value="InterPro"/>
</dbReference>
<dbReference type="FunFam" id="3.40.366.10:FF:000002">
    <property type="entry name" value="Probable polyketide synthase 2"/>
    <property type="match status" value="1"/>
</dbReference>
<dbReference type="SMART" id="SM00825">
    <property type="entry name" value="PKS_KS"/>
    <property type="match status" value="2"/>
</dbReference>
<dbReference type="Gene3D" id="1.10.1200.10">
    <property type="entry name" value="ACP-like"/>
    <property type="match status" value="2"/>
</dbReference>
<keyword evidence="3" id="KW-0597">Phosphoprotein</keyword>
<dbReference type="InterPro" id="IPR020806">
    <property type="entry name" value="PKS_PP-bd"/>
</dbReference>
<dbReference type="SUPFAM" id="SSF47336">
    <property type="entry name" value="ACP-like"/>
    <property type="match status" value="2"/>
</dbReference>
<dbReference type="Pfam" id="PF00975">
    <property type="entry name" value="Thioesterase"/>
    <property type="match status" value="1"/>
</dbReference>
<dbReference type="InterPro" id="IPR016035">
    <property type="entry name" value="Acyl_Trfase/lysoPLipase"/>
</dbReference>
<dbReference type="InterPro" id="IPR013968">
    <property type="entry name" value="PKS_KR"/>
</dbReference>
<dbReference type="InterPro" id="IPR050091">
    <property type="entry name" value="PKS_NRPS_Biosynth_Enz"/>
</dbReference>
<dbReference type="Pfam" id="PF00109">
    <property type="entry name" value="ketoacyl-synt"/>
    <property type="match status" value="2"/>
</dbReference>
<dbReference type="InterPro" id="IPR014030">
    <property type="entry name" value="Ketoacyl_synth_N"/>
</dbReference>
<dbReference type="PANTHER" id="PTHR43775">
    <property type="entry name" value="FATTY ACID SYNTHASE"/>
    <property type="match status" value="1"/>
</dbReference>
<sequence>MDNEEKLRGYLARVIAELHDTRQRLRTAESGDQEPIAIVAMGCRLPGGVTGPDDLWRLVAGEVDAVGPIPADRGFDLADYYDPDPEHAGTTYSAAGGYVADATMFDSGFFGISPREAIAMDPQQRMILEVCWETVERAGIAPTALRGTPTGVFLGASSLGYSAGAVGAATGSEGYLVTGSSLSVVSGRVAYVLGTEGPTLTVDTACSSSSVSLHLATQALRRQECTLAIAGGVTVIPNPISVLELSRQRVLAADGRCKAFGAGADGMGFAEGAAVLLLERLGDARRNGHEVLAVIRGSAVNSDGASNGLTAPSGPAQQRVIRAALADARLSPEQIDTVEAHGTGTPLGDPIEARSLIATYGRQRPPGRPLHLGSLKSNIGHIQQGAGVAGVIKMVLAIRHGLLPRTLHADTATPHVDWSAGDVSLLTEARPWPETGAPRRAAVSSFGISGTNVHTVVEQAPPVEPAPERDPRPETGPLPWVVTGRTPEGLRAQAGRLREFVDGAGDLDRADVAWSLVASRGRHEHRAVVVAADTGTAAAGLAAVEAGEPSPYALTGAAGSGKLAFLFPGQGVQRAGMGRELYAAYPAFAAAFDEVCAAFGPLLDRPLRDVVFTSDDAGLLDRTTWTQPATFAVEVALFRLFESWGVRPDYLLGHSFGEVVAAHVGGVLTLVDACELVAARGRLMDELPPGGVMMAVRASADEAREALTGYAGRADLAAVNGPSSVVVSGDRDAVEELAVHWRDAGRKTTMLRGSYAFHSARMDPILAELGAVGARLTHAEPTIPIVSDVTGAPAGPEMRSGDYWARHARSAVRFADGVDWLRREGVTRFLELGPDGTLTGLVRLTLDETPDAVPGEAPALATALRADRPEAEAAVRALAQLHAHGVEVDWTAFFAAARPRLHPLPTTAFLRQRYWIDAPAGAAAPHAGPADPAETLFWEAVERRDLDGVAGTLGLDPAEGLQDVLPALSAWRGRRRTESTVDSWRYRTAWKPVADLPAGTLDGTWLLVHDAGDAAGAAEVTAALRRAGAEVLAVAVDAPATDRAELTELLLDALAEADPAGVVSLLATVETPAGGVDAVPAGLAATVALVQALGDAGTPAPLWCLTRGAVSTGRSDPQRGVAAAQVWGFGRVAALELPDRWGGLVDLPEELSERDGRRLAGVLGGGHGEDQLAVRGSGVLARRLVRAAPAPAGPARRGTDGTVLVTGGTGALGATIARWLADRGVPHVLLVSRRGPDAPGADELVTELTGRGTAVTVAACDVADRDALAGVLAAIPADHPLTGVVHAAAVVDDGVIDTLDPARLATVLHAKAAAAEVLDDLTADRPLSMFVLFSSIAGTIGAAGQANYAAANAALDALARRRRDRGQVATSIAWGAWAGAGLAADEVVQRRLRTAGVPPMDPATAMSALAAAVDRDETDVAVVDIDWPRFAPAFTATRPSPLIADLAEVRAVTPEPGAGDEGPAGTLADRLAAADPAERPAVLLDLVRGHAALVLGHPSGDAIEPAKAFRDLGFDSLTALDLRNLLAGVTGLRLPATLVFDYPTPHDLAGHLLGELVAGGDPAAAPDPIAVPDAEPLAIIGMACRFPGGVRSPEELWRLLADGGDGVSGFPTDRGWPEIRDAGFAPEGGFLYDAALFDGGLFGISPREAVAMDPQQRQLLETAWETFERAGLDPRSLRGSATGVFVGGASTGYGVGVALPPDAEGHYMTGNAGSVMSGRISYTFGLEGPAVTIDTACSSALVALHLAAQALRRGECAMALVGGVTVMPTPAVFAEFGKQGGLAADGRCKPFAAAADGTGWSEGAGLVLLERLSDARRHGHEVLAVVRGTAVNQDGASNGLTAPNGPSQQRVIRQALADAGIDASDVDAVEAHGTGTTLGDPIEAQALIATYGRDRPADRPLRLGSVKSNLGHTQFAAGAAGLIKMVLALRHHELPRSLHVDTPTPHVDWAAGAVELLTEPTPWTPGERPRRAGISAFGISGTNAHVIVEEAPPTPARDEPAAGSGPVPVPLAARTADGLWAQAARLRAFVAEGADTPADIGFTLATGRAALDHRAVVLAADRAGLIAGLDALAAGDPEAGGVPHGRATEGRLAMMFTGQGAQRLGMGRELHDRFPAYADAFDAACARFDALLDRPLRDVLDADADALDRTGYAQAALFAVEVALYRLLESWGIRPHAVLGHSIGEIVAAHVAGVLSLDDACTLVAARGRLMDALPAGGAMLAVQADEDEVRAALRAGVEIAAVNAPRAVVVSGDEDAVDAVAAHFAGLGRRTSRLRVSHAFHSARMEPMLAEFAGVLAGLTHQRPRIPVVSNLTGEPVEEFSAAYWLRQVREPVRFADGIGHLAAAGVTRFVEVGPAGVLTGMARLSLPDADAPLVVPTLRDGRDETGSVLEALARLHVAGVSPDWTAVLAGSGGRRVPAPTYAFQHQRYWLTPEPAVDAVEATPWRYRVAWAALPDGTAGTLTGDWLVVAPGDPEVRALADLVAAALRNRGVLPTVLTAAEIGPGASPAGVVALAPTLDSTIDLVNRIDAPLWTVSRGAVAQGRSDAPVDPDQAAVWGLARVIALEHPERWGGLVDLPAVVDDRVAAELVRVLASGADDQVALRPAGTFGRRLVRAPLTAAPAPWKPEGTVLVTGGTGALGRRLARWLADRGAPHVVLAGRAATSGPELDELAASGTRVTVVACDVADRTALAGLLDRIGADEPLTAVFHAAGVRDDTALAALTPETVATALAAKVTGARHLDELTRDLPLTAFVLFSSAAGVWGGSRQATTAAAGAYLDALAERRRAAGRPATSVAWGPWDDPEGVSGAPEIRDRLERLGLPAMAPGEALAALGQAVEHDDTTLVVADVRWQPFVETMTASGPRPFFDGVPEVRGLAARSQSPAPGARELRETLLAAPAHERRPILLDLVRDHAARVLGHPSAEAVGADDKFLELGFDSLTSIELRTRLQTATGLTLSSTAAFDHPSAVLLAAHVEQVLLASAGVTGDPAAPLLGIAPDDENPVGLLNSLYREAIRTNRVVDFMKMAYEASQFRPVFTDPAQMADGPYPVTLVRGDRTPRLVCHTGTTAAGGPHEFARFAAAFRGERDVSVLPVPGFGRGELLPADAYVMLAWQARCLRELVGDDPFVLVGHSGGGILAHALTRYLEEEDVVPAGLVLVDTYPLSRPMHEVWQNELSTGVIERQHQYVPMDDIRLTAQGHYGVMSGGFEAREIETPTLVVRATEPLGPWDRDDDWRAGWELPHTAVDVTGNHFSIMAEHAGETAAAVTGWLAGLR</sequence>
<dbReference type="InterPro" id="IPR014031">
    <property type="entry name" value="Ketoacyl_synth_C"/>
</dbReference>
<dbReference type="InterPro" id="IPR015083">
    <property type="entry name" value="NorB/c/GfsB-D-like_docking"/>
</dbReference>
<evidence type="ECO:0000256" key="5">
    <source>
        <dbReference type="ARBA" id="ARBA00023194"/>
    </source>
</evidence>
<dbReference type="SUPFAM" id="SSF53474">
    <property type="entry name" value="alpha/beta-Hydrolases"/>
    <property type="match status" value="1"/>
</dbReference>
<dbReference type="SMART" id="SM00824">
    <property type="entry name" value="PKS_TE"/>
    <property type="match status" value="1"/>
</dbReference>
<dbReference type="SUPFAM" id="SSF55048">
    <property type="entry name" value="Probable ACP-binding domain of malonyl-CoA ACP transacylase"/>
    <property type="match status" value="2"/>
</dbReference>
<dbReference type="Pfam" id="PF08659">
    <property type="entry name" value="KR"/>
    <property type="match status" value="2"/>
</dbReference>
<evidence type="ECO:0000256" key="3">
    <source>
        <dbReference type="ARBA" id="ARBA00022553"/>
    </source>
</evidence>
<dbReference type="InterPro" id="IPR029058">
    <property type="entry name" value="AB_hydrolase_fold"/>
</dbReference>
<dbReference type="InterPro" id="IPR036736">
    <property type="entry name" value="ACP-like_sf"/>
</dbReference>
<dbReference type="EMBL" id="FMDM01000008">
    <property type="protein sequence ID" value="SCG63862.1"/>
    <property type="molecule type" value="Genomic_DNA"/>
</dbReference>
<dbReference type="PROSITE" id="PS52004">
    <property type="entry name" value="KS3_2"/>
    <property type="match status" value="2"/>
</dbReference>
<dbReference type="Pfam" id="PF08990">
    <property type="entry name" value="Docking"/>
    <property type="match status" value="1"/>
</dbReference>
<protein>
    <submittedName>
        <fullName evidence="11">Acyl transferase domain-containing protein</fullName>
    </submittedName>
</protein>
<dbReference type="InterPro" id="IPR006162">
    <property type="entry name" value="Ppantetheine_attach_site"/>
</dbReference>
<dbReference type="Gene3D" id="3.40.50.720">
    <property type="entry name" value="NAD(P)-binding Rossmann-like Domain"/>
    <property type="match status" value="2"/>
</dbReference>
<dbReference type="SMART" id="SM00822">
    <property type="entry name" value="PKS_KR"/>
    <property type="match status" value="2"/>
</dbReference>
<dbReference type="InterPro" id="IPR041618">
    <property type="entry name" value="PKS_DE"/>
</dbReference>
<evidence type="ECO:0000256" key="4">
    <source>
        <dbReference type="ARBA" id="ARBA00022679"/>
    </source>
</evidence>
<keyword evidence="12" id="KW-1185">Reference proteome</keyword>
<dbReference type="InterPro" id="IPR020802">
    <property type="entry name" value="TesA-like"/>
</dbReference>
<dbReference type="PROSITE" id="PS50075">
    <property type="entry name" value="CARRIER"/>
    <property type="match status" value="2"/>
</dbReference>
<accession>A0A1C5IZV0</accession>
<dbReference type="Pfam" id="PF16197">
    <property type="entry name" value="KAsynt_C_assoc"/>
    <property type="match status" value="2"/>
</dbReference>
<feature type="domain" description="Ketosynthase family 3 (KS3)" evidence="10">
    <location>
        <begin position="1574"/>
        <end position="1990"/>
    </location>
</feature>
<dbReference type="Pfam" id="PF02801">
    <property type="entry name" value="Ketoacyl-synt_C"/>
    <property type="match status" value="2"/>
</dbReference>
<feature type="region of interest" description="Disordered" evidence="8">
    <location>
        <begin position="462"/>
        <end position="484"/>
    </location>
</feature>
<keyword evidence="6" id="KW-0511">Multifunctional enzyme</keyword>
<dbReference type="GO" id="GO:0031177">
    <property type="term" value="F:phosphopantetheine binding"/>
    <property type="evidence" value="ECO:0007669"/>
    <property type="project" value="InterPro"/>
</dbReference>
<evidence type="ECO:0000256" key="6">
    <source>
        <dbReference type="ARBA" id="ARBA00023268"/>
    </source>
</evidence>
<proteinExistence type="predicted"/>
<dbReference type="Pfam" id="PF00698">
    <property type="entry name" value="Acyl_transf_1"/>
    <property type="match status" value="2"/>
</dbReference>
<dbReference type="CDD" id="cd00833">
    <property type="entry name" value="PKS"/>
    <property type="match status" value="2"/>
</dbReference>
<dbReference type="NCBIfam" id="NF045894">
    <property type="entry name" value="PKS_plus_SDR"/>
    <property type="match status" value="1"/>
</dbReference>
<dbReference type="FunFam" id="3.40.47.10:FF:000019">
    <property type="entry name" value="Polyketide synthase type I"/>
    <property type="match status" value="2"/>
</dbReference>
<dbReference type="Pfam" id="PF18369">
    <property type="entry name" value="PKS_DE"/>
    <property type="match status" value="1"/>
</dbReference>
<dbReference type="InterPro" id="IPR057326">
    <property type="entry name" value="KR_dom"/>
</dbReference>
<dbReference type="Gene3D" id="3.40.47.10">
    <property type="match status" value="2"/>
</dbReference>
<evidence type="ECO:0000259" key="10">
    <source>
        <dbReference type="PROSITE" id="PS52004"/>
    </source>
</evidence>
<gene>
    <name evidence="11" type="ORF">GA0070213_1088</name>
</gene>
<dbReference type="PROSITE" id="PS00606">
    <property type="entry name" value="KS3_1"/>
    <property type="match status" value="2"/>
</dbReference>
<feature type="domain" description="Carrier" evidence="9">
    <location>
        <begin position="2906"/>
        <end position="2981"/>
    </location>
</feature>
<dbReference type="InterPro" id="IPR014043">
    <property type="entry name" value="Acyl_transferase_dom"/>
</dbReference>
<dbReference type="PROSITE" id="PS00012">
    <property type="entry name" value="PHOSPHOPANTETHEINE"/>
    <property type="match status" value="2"/>
</dbReference>
<organism evidence="11 12">
    <name type="scientific">Micromonospora humi</name>
    <dbReference type="NCBI Taxonomy" id="745366"/>
    <lineage>
        <taxon>Bacteria</taxon>
        <taxon>Bacillati</taxon>
        <taxon>Actinomycetota</taxon>
        <taxon>Actinomycetes</taxon>
        <taxon>Micromonosporales</taxon>
        <taxon>Micromonosporaceae</taxon>
        <taxon>Micromonospora</taxon>
    </lineage>
</organism>
<feature type="domain" description="Ketosynthase family 3 (KS3)" evidence="10">
    <location>
        <begin position="33"/>
        <end position="459"/>
    </location>
</feature>
<name>A0A1C5IZV0_9ACTN</name>
<dbReference type="GO" id="GO:0004312">
    <property type="term" value="F:fatty acid synthase activity"/>
    <property type="evidence" value="ECO:0007669"/>
    <property type="project" value="TreeGrafter"/>
</dbReference>
<dbReference type="InterPro" id="IPR016039">
    <property type="entry name" value="Thiolase-like"/>
</dbReference>
<evidence type="ECO:0000256" key="8">
    <source>
        <dbReference type="SAM" id="MobiDB-lite"/>
    </source>
</evidence>
<dbReference type="Proteomes" id="UP000199360">
    <property type="component" value="Unassembled WGS sequence"/>
</dbReference>
<evidence type="ECO:0000313" key="11">
    <source>
        <dbReference type="EMBL" id="SCG63862.1"/>
    </source>
</evidence>
<evidence type="ECO:0000256" key="2">
    <source>
        <dbReference type="ARBA" id="ARBA00022450"/>
    </source>
</evidence>
<dbReference type="InterPro" id="IPR018201">
    <property type="entry name" value="Ketoacyl_synth_AS"/>
</dbReference>
<dbReference type="Gene3D" id="6.10.140.1830">
    <property type="match status" value="1"/>
</dbReference>
<dbReference type="SUPFAM" id="SSF52151">
    <property type="entry name" value="FabD/lysophospholipase-like"/>
    <property type="match status" value="2"/>
</dbReference>
<dbReference type="Pfam" id="PF00550">
    <property type="entry name" value="PP-binding"/>
    <property type="match status" value="2"/>
</dbReference>
<dbReference type="GO" id="GO:0033068">
    <property type="term" value="P:macrolide biosynthetic process"/>
    <property type="evidence" value="ECO:0007669"/>
    <property type="project" value="UniProtKB-ARBA"/>
</dbReference>
<dbReference type="Gene3D" id="3.30.70.3290">
    <property type="match status" value="2"/>
</dbReference>
<dbReference type="InterPro" id="IPR009081">
    <property type="entry name" value="PP-bd_ACP"/>
</dbReference>
<dbReference type="GO" id="GO:0004315">
    <property type="term" value="F:3-oxoacyl-[acyl-carrier-protein] synthase activity"/>
    <property type="evidence" value="ECO:0007669"/>
    <property type="project" value="InterPro"/>
</dbReference>
<dbReference type="SMART" id="SM00823">
    <property type="entry name" value="PKS_PP"/>
    <property type="match status" value="2"/>
</dbReference>
<dbReference type="STRING" id="745366.GA0070213_1088"/>
<dbReference type="InterPro" id="IPR036291">
    <property type="entry name" value="NAD(P)-bd_dom_sf"/>
</dbReference>
<dbReference type="Gene3D" id="3.40.50.1820">
    <property type="entry name" value="alpha/beta hydrolase"/>
    <property type="match status" value="1"/>
</dbReference>
<dbReference type="PANTHER" id="PTHR43775:SF51">
    <property type="entry name" value="INACTIVE PHENOLPHTHIOCEROL SYNTHESIS POLYKETIDE SYNTHASE TYPE I PKS1-RELATED"/>
    <property type="match status" value="1"/>
</dbReference>
<dbReference type="SMART" id="SM00827">
    <property type="entry name" value="PKS_AT"/>
    <property type="match status" value="2"/>
</dbReference>
<evidence type="ECO:0000256" key="7">
    <source>
        <dbReference type="ARBA" id="ARBA00023315"/>
    </source>
</evidence>
<evidence type="ECO:0000256" key="1">
    <source>
        <dbReference type="ARBA" id="ARBA00001957"/>
    </source>
</evidence>
<comment type="cofactor">
    <cofactor evidence="1">
        <name>pantetheine 4'-phosphate</name>
        <dbReference type="ChEBI" id="CHEBI:47942"/>
    </cofactor>
</comment>